<evidence type="ECO:0000313" key="16">
    <source>
        <dbReference type="Proteomes" id="UP000752696"/>
    </source>
</evidence>
<comment type="function">
    <text evidence="10">Casein kinases are operationally defined by their preferential utilization of acidic proteins such as caseins as substrates. The alpha chain contains the catalytic site. May participate in Wnt signaling.</text>
</comment>
<dbReference type="EC" id="2.7.11.1" evidence="2"/>
<dbReference type="GO" id="GO:0005634">
    <property type="term" value="C:nucleus"/>
    <property type="evidence" value="ECO:0007669"/>
    <property type="project" value="TreeGrafter"/>
</dbReference>
<dbReference type="SMART" id="SM00220">
    <property type="entry name" value="S_TKc"/>
    <property type="match status" value="1"/>
</dbReference>
<organism evidence="15 16">
    <name type="scientific">Heterotrigona itama</name>
    <dbReference type="NCBI Taxonomy" id="395501"/>
    <lineage>
        <taxon>Eukaryota</taxon>
        <taxon>Metazoa</taxon>
        <taxon>Ecdysozoa</taxon>
        <taxon>Arthropoda</taxon>
        <taxon>Hexapoda</taxon>
        <taxon>Insecta</taxon>
        <taxon>Pterygota</taxon>
        <taxon>Neoptera</taxon>
        <taxon>Endopterygota</taxon>
        <taxon>Hymenoptera</taxon>
        <taxon>Apocrita</taxon>
        <taxon>Aculeata</taxon>
        <taxon>Apoidea</taxon>
        <taxon>Anthophila</taxon>
        <taxon>Apidae</taxon>
        <taxon>Heterotrigona</taxon>
    </lineage>
</organism>
<evidence type="ECO:0000256" key="6">
    <source>
        <dbReference type="ARBA" id="ARBA00022777"/>
    </source>
</evidence>
<evidence type="ECO:0000256" key="4">
    <source>
        <dbReference type="ARBA" id="ARBA00022679"/>
    </source>
</evidence>
<gene>
    <name evidence="15" type="ORF">MHI_LOCUS467223</name>
</gene>
<dbReference type="AlphaFoldDB" id="A0A6V7H5H2"/>
<name>A0A6V7H5H2_9HYME</name>
<dbReference type="Gene3D" id="1.10.510.10">
    <property type="entry name" value="Transferase(Phosphotransferase) domain 1"/>
    <property type="match status" value="1"/>
</dbReference>
<comment type="similarity">
    <text evidence="13">Belongs to the protein kinase superfamily.</text>
</comment>
<dbReference type="InterPro" id="IPR000719">
    <property type="entry name" value="Prot_kinase_dom"/>
</dbReference>
<comment type="subunit">
    <text evidence="1">Tetramer of two alpha and two beta chains.</text>
</comment>
<protein>
    <recommendedName>
        <fullName evidence="11">Casein kinase II subunit alpha</fullName>
        <ecNumber evidence="2">2.7.11.1</ecNumber>
    </recommendedName>
</protein>
<dbReference type="InterPro" id="IPR017441">
    <property type="entry name" value="Protein_kinase_ATP_BS"/>
</dbReference>
<proteinExistence type="inferred from homology"/>
<dbReference type="Pfam" id="PF00069">
    <property type="entry name" value="Pkinase"/>
    <property type="match status" value="1"/>
</dbReference>
<dbReference type="GO" id="GO:0005524">
    <property type="term" value="F:ATP binding"/>
    <property type="evidence" value="ECO:0007669"/>
    <property type="project" value="UniProtKB-UniRule"/>
</dbReference>
<dbReference type="GO" id="GO:0004674">
    <property type="term" value="F:protein serine/threonine kinase activity"/>
    <property type="evidence" value="ECO:0007669"/>
    <property type="project" value="UniProtKB-KW"/>
</dbReference>
<dbReference type="PROSITE" id="PS00108">
    <property type="entry name" value="PROTEIN_KINASE_ST"/>
    <property type="match status" value="1"/>
</dbReference>
<dbReference type="InterPro" id="IPR008271">
    <property type="entry name" value="Ser/Thr_kinase_AS"/>
</dbReference>
<evidence type="ECO:0000256" key="1">
    <source>
        <dbReference type="ARBA" id="ARBA00011270"/>
    </source>
</evidence>
<evidence type="ECO:0000256" key="11">
    <source>
        <dbReference type="ARBA" id="ARBA00071078"/>
    </source>
</evidence>
<dbReference type="PANTHER" id="PTHR24054">
    <property type="entry name" value="CASEIN KINASE II SUBUNIT ALPHA"/>
    <property type="match status" value="1"/>
</dbReference>
<evidence type="ECO:0000256" key="5">
    <source>
        <dbReference type="ARBA" id="ARBA00022741"/>
    </source>
</evidence>
<keyword evidence="7 12" id="KW-0067">ATP-binding</keyword>
<evidence type="ECO:0000256" key="3">
    <source>
        <dbReference type="ARBA" id="ARBA00022527"/>
    </source>
</evidence>
<dbReference type="Proteomes" id="UP000752696">
    <property type="component" value="Unassembled WGS sequence"/>
</dbReference>
<dbReference type="EMBL" id="CAJDYZ010007586">
    <property type="protein sequence ID" value="CAD1474453.1"/>
    <property type="molecule type" value="Genomic_DNA"/>
</dbReference>
<evidence type="ECO:0000259" key="14">
    <source>
        <dbReference type="PROSITE" id="PS50011"/>
    </source>
</evidence>
<dbReference type="PROSITE" id="PS00107">
    <property type="entry name" value="PROTEIN_KINASE_ATP"/>
    <property type="match status" value="1"/>
</dbReference>
<dbReference type="FunFam" id="3.30.200.20:FF:000088">
    <property type="entry name" value="Casein kinase II subunit alpha"/>
    <property type="match status" value="1"/>
</dbReference>
<comment type="catalytic activity">
    <reaction evidence="9">
        <text>L-seryl-[protein] + ATP = O-phospho-L-seryl-[protein] + ADP + H(+)</text>
        <dbReference type="Rhea" id="RHEA:17989"/>
        <dbReference type="Rhea" id="RHEA-COMP:9863"/>
        <dbReference type="Rhea" id="RHEA-COMP:11604"/>
        <dbReference type="ChEBI" id="CHEBI:15378"/>
        <dbReference type="ChEBI" id="CHEBI:29999"/>
        <dbReference type="ChEBI" id="CHEBI:30616"/>
        <dbReference type="ChEBI" id="CHEBI:83421"/>
        <dbReference type="ChEBI" id="CHEBI:456216"/>
        <dbReference type="EC" id="2.7.11.1"/>
    </reaction>
</comment>
<dbReference type="Gene3D" id="3.30.200.20">
    <property type="entry name" value="Phosphorylase Kinase, domain 1"/>
    <property type="match status" value="1"/>
</dbReference>
<dbReference type="SUPFAM" id="SSF56112">
    <property type="entry name" value="Protein kinase-like (PK-like)"/>
    <property type="match status" value="1"/>
</dbReference>
<dbReference type="GO" id="GO:0005956">
    <property type="term" value="C:protein kinase CK2 complex"/>
    <property type="evidence" value="ECO:0007669"/>
    <property type="project" value="TreeGrafter"/>
</dbReference>
<dbReference type="FunFam" id="1.10.510.10:FF:000059">
    <property type="entry name" value="Casein kinase II subunit alpha"/>
    <property type="match status" value="1"/>
</dbReference>
<accession>A0A6V7H5H2</accession>
<evidence type="ECO:0000256" key="2">
    <source>
        <dbReference type="ARBA" id="ARBA00012513"/>
    </source>
</evidence>
<dbReference type="GO" id="GO:0005829">
    <property type="term" value="C:cytosol"/>
    <property type="evidence" value="ECO:0007669"/>
    <property type="project" value="TreeGrafter"/>
</dbReference>
<dbReference type="InterPro" id="IPR045216">
    <property type="entry name" value="CK2_alpha"/>
</dbReference>
<reference evidence="15" key="1">
    <citation type="submission" date="2020-07" db="EMBL/GenBank/DDBJ databases">
        <authorList>
            <person name="Nazaruddin N."/>
        </authorList>
    </citation>
    <scope>NUCLEOTIDE SEQUENCE</scope>
</reference>
<dbReference type="PROSITE" id="PS50011">
    <property type="entry name" value="PROTEIN_KINASE_DOM"/>
    <property type="match status" value="1"/>
</dbReference>
<comment type="catalytic activity">
    <reaction evidence="8">
        <text>L-threonyl-[protein] + ATP = O-phospho-L-threonyl-[protein] + ADP + H(+)</text>
        <dbReference type="Rhea" id="RHEA:46608"/>
        <dbReference type="Rhea" id="RHEA-COMP:11060"/>
        <dbReference type="Rhea" id="RHEA-COMP:11605"/>
        <dbReference type="ChEBI" id="CHEBI:15378"/>
        <dbReference type="ChEBI" id="CHEBI:30013"/>
        <dbReference type="ChEBI" id="CHEBI:30616"/>
        <dbReference type="ChEBI" id="CHEBI:61977"/>
        <dbReference type="ChEBI" id="CHEBI:456216"/>
        <dbReference type="EC" id="2.7.11.1"/>
    </reaction>
</comment>
<feature type="binding site" evidence="12">
    <location>
        <position position="34"/>
    </location>
    <ligand>
        <name>ATP</name>
        <dbReference type="ChEBI" id="CHEBI:30616"/>
    </ligand>
</feature>
<evidence type="ECO:0000256" key="8">
    <source>
        <dbReference type="ARBA" id="ARBA00047899"/>
    </source>
</evidence>
<dbReference type="OrthoDB" id="10254671at2759"/>
<evidence type="ECO:0000313" key="15">
    <source>
        <dbReference type="EMBL" id="CAD1474453.1"/>
    </source>
</evidence>
<keyword evidence="4" id="KW-0808">Transferase</keyword>
<keyword evidence="16" id="KW-1185">Reference proteome</keyword>
<evidence type="ECO:0000256" key="13">
    <source>
        <dbReference type="RuleBase" id="RU000304"/>
    </source>
</evidence>
<feature type="non-terminal residue" evidence="15">
    <location>
        <position position="408"/>
    </location>
</feature>
<dbReference type="CDD" id="cd14132">
    <property type="entry name" value="STKc_CK2_alpha"/>
    <property type="match status" value="1"/>
</dbReference>
<dbReference type="InterPro" id="IPR011009">
    <property type="entry name" value="Kinase-like_dom_sf"/>
</dbReference>
<dbReference type="GO" id="GO:0051726">
    <property type="term" value="P:regulation of cell cycle"/>
    <property type="evidence" value="ECO:0007669"/>
    <property type="project" value="TreeGrafter"/>
</dbReference>
<dbReference type="PANTHER" id="PTHR24054:SF0">
    <property type="entry name" value="CASEIN KINASE II SUBUNIT ALPHA"/>
    <property type="match status" value="1"/>
</dbReference>
<feature type="domain" description="Protein kinase" evidence="14">
    <location>
        <begin position="5"/>
        <end position="290"/>
    </location>
</feature>
<evidence type="ECO:0000256" key="10">
    <source>
        <dbReference type="ARBA" id="ARBA00057837"/>
    </source>
</evidence>
<keyword evidence="3 13" id="KW-0723">Serine/threonine-protein kinase</keyword>
<sequence length="408" mass="48508">QQDDYQLVRKLGRGKYSEVFEAINITNNEKCVVKILKPVKKKKIKREIKILENLKGGTNIITLQAVVKDPVSRTPALIFEHVNNTDFKQLYQTLTDYDIRYYLYELLKALDYCHSMGIMHRDVKPHNVMIDHENRKLRLIDWGLAEFYHPGQEYNVRVASRYFKGPELLVDYQMYDYSLDMWSLGCMLASMIFRKEPFFHGHDNYDQLVRIAKVLGTEELFEYLEKYHIELDPRFNDILGRHSRKRWERFMHSENQHLVSHESLDFLDKLLRYDHYERLTAREAMEHPYFCIDTSREGLNPIPKRDCEQRSGSWNKPTEKCDGTSWKWDSENDEVFITSVSSLTHDLQLLISYVLKAGPSIPPRLTKSARNVFCMTVDHSLCKWQLYFDVVYKLLYFRHSLFFTLAIT</sequence>
<evidence type="ECO:0000256" key="7">
    <source>
        <dbReference type="ARBA" id="ARBA00022840"/>
    </source>
</evidence>
<keyword evidence="6" id="KW-0418">Kinase</keyword>
<evidence type="ECO:0000256" key="12">
    <source>
        <dbReference type="PROSITE-ProRule" id="PRU10141"/>
    </source>
</evidence>
<keyword evidence="5 12" id="KW-0547">Nucleotide-binding</keyword>
<comment type="caution">
    <text evidence="15">The sequence shown here is derived from an EMBL/GenBank/DDBJ whole genome shotgun (WGS) entry which is preliminary data.</text>
</comment>
<evidence type="ECO:0000256" key="9">
    <source>
        <dbReference type="ARBA" id="ARBA00048679"/>
    </source>
</evidence>